<evidence type="ECO:0000256" key="1">
    <source>
        <dbReference type="SAM" id="MobiDB-lite"/>
    </source>
</evidence>
<dbReference type="Proteomes" id="UP000010471">
    <property type="component" value="Chromosome"/>
</dbReference>
<organism evidence="3 4">
    <name type="scientific">Allocoleopsis franciscana PCC 7113</name>
    <dbReference type="NCBI Taxonomy" id="1173027"/>
    <lineage>
        <taxon>Bacteria</taxon>
        <taxon>Bacillati</taxon>
        <taxon>Cyanobacteriota</taxon>
        <taxon>Cyanophyceae</taxon>
        <taxon>Coleofasciculales</taxon>
        <taxon>Coleofasciculaceae</taxon>
        <taxon>Allocoleopsis</taxon>
        <taxon>Allocoleopsis franciscana</taxon>
    </lineage>
</organism>
<name>K9WKG7_9CYAN</name>
<dbReference type="AlphaFoldDB" id="K9WKG7"/>
<dbReference type="KEGG" id="mic:Mic7113_4626"/>
<feature type="compositionally biased region" description="Polar residues" evidence="1">
    <location>
        <begin position="41"/>
        <end position="55"/>
    </location>
</feature>
<reference evidence="3 4" key="1">
    <citation type="submission" date="2012-06" db="EMBL/GenBank/DDBJ databases">
        <title>Finished chromosome of genome of Microcoleus sp. PCC 7113.</title>
        <authorList>
            <consortium name="US DOE Joint Genome Institute"/>
            <person name="Gugger M."/>
            <person name="Coursin T."/>
            <person name="Rippka R."/>
            <person name="Tandeau De Marsac N."/>
            <person name="Huntemann M."/>
            <person name="Wei C.-L."/>
            <person name="Han J."/>
            <person name="Detter J.C."/>
            <person name="Han C."/>
            <person name="Tapia R."/>
            <person name="Chen A."/>
            <person name="Kyrpides N."/>
            <person name="Mavromatis K."/>
            <person name="Markowitz V."/>
            <person name="Szeto E."/>
            <person name="Ivanova N."/>
            <person name="Pagani I."/>
            <person name="Pati A."/>
            <person name="Goodwin L."/>
            <person name="Nordberg H.P."/>
            <person name="Cantor M.N."/>
            <person name="Hua S.X."/>
            <person name="Woyke T."/>
            <person name="Kerfeld C.A."/>
        </authorList>
    </citation>
    <scope>NUCLEOTIDE SEQUENCE [LARGE SCALE GENOMIC DNA]</scope>
    <source>
        <strain evidence="3 4">PCC 7113</strain>
    </source>
</reference>
<dbReference type="eggNOG" id="ENOG5030MG2">
    <property type="taxonomic scope" value="Bacteria"/>
</dbReference>
<protein>
    <submittedName>
        <fullName evidence="3">Uncharacterized protein</fullName>
    </submittedName>
</protein>
<feature type="chain" id="PRO_5003937560" evidence="2">
    <location>
        <begin position="42"/>
        <end position="138"/>
    </location>
</feature>
<evidence type="ECO:0000313" key="3">
    <source>
        <dbReference type="EMBL" id="AFZ20306.1"/>
    </source>
</evidence>
<dbReference type="HOGENOM" id="CLU_1852928_0_0_3"/>
<gene>
    <name evidence="3" type="ORF">Mic7113_4626</name>
</gene>
<evidence type="ECO:0000256" key="2">
    <source>
        <dbReference type="SAM" id="SignalP"/>
    </source>
</evidence>
<dbReference type="OrthoDB" id="466956at2"/>
<accession>K9WKG7</accession>
<sequence>MKITNPFVSAFASTRFARLALGVGVSTLAIASMILPQAASAQTAPGNIQSFPDSSRQNERDSFGGNLGGGDFNIFQMIHQSQLGGTRDMGEYSQEQNRNLNNAAEAFKRQQRALIGNPEPQLLENPATNNQPENPQGN</sequence>
<dbReference type="RefSeq" id="WP_015184442.1">
    <property type="nucleotide sequence ID" value="NC_019738.1"/>
</dbReference>
<feature type="region of interest" description="Disordered" evidence="1">
    <location>
        <begin position="85"/>
        <end position="138"/>
    </location>
</feature>
<feature type="compositionally biased region" description="Polar residues" evidence="1">
    <location>
        <begin position="93"/>
        <end position="102"/>
    </location>
</feature>
<proteinExistence type="predicted"/>
<feature type="signal peptide" evidence="2">
    <location>
        <begin position="1"/>
        <end position="41"/>
    </location>
</feature>
<keyword evidence="2" id="KW-0732">Signal</keyword>
<feature type="region of interest" description="Disordered" evidence="1">
    <location>
        <begin position="41"/>
        <end position="68"/>
    </location>
</feature>
<keyword evidence="4" id="KW-1185">Reference proteome</keyword>
<evidence type="ECO:0000313" key="4">
    <source>
        <dbReference type="Proteomes" id="UP000010471"/>
    </source>
</evidence>
<dbReference type="STRING" id="1173027.Mic7113_4626"/>
<feature type="compositionally biased region" description="Polar residues" evidence="1">
    <location>
        <begin position="126"/>
        <end position="138"/>
    </location>
</feature>
<dbReference type="EMBL" id="CP003630">
    <property type="protein sequence ID" value="AFZ20306.1"/>
    <property type="molecule type" value="Genomic_DNA"/>
</dbReference>